<dbReference type="EMBL" id="FZOU01000004">
    <property type="protein sequence ID" value="SNT13867.1"/>
    <property type="molecule type" value="Genomic_DNA"/>
</dbReference>
<evidence type="ECO:0000313" key="1">
    <source>
        <dbReference type="EMBL" id="SNT13867.1"/>
    </source>
</evidence>
<proteinExistence type="predicted"/>
<accession>A0A239K671</accession>
<reference evidence="1 2" key="1">
    <citation type="submission" date="2017-06" db="EMBL/GenBank/DDBJ databases">
        <authorList>
            <person name="Kim H.J."/>
            <person name="Triplett B.A."/>
        </authorList>
    </citation>
    <scope>NUCLEOTIDE SEQUENCE [LARGE SCALE GENOMIC DNA]</scope>
    <source>
        <strain evidence="1 2">DSM 18704</strain>
    </source>
</reference>
<dbReference type="Proteomes" id="UP000198356">
    <property type="component" value="Unassembled WGS sequence"/>
</dbReference>
<keyword evidence="2" id="KW-1185">Reference proteome</keyword>
<dbReference type="RefSeq" id="WP_089408979.1">
    <property type="nucleotide sequence ID" value="NZ_FZOU01000004.1"/>
</dbReference>
<dbReference type="InterPro" id="IPR053842">
    <property type="entry name" value="NikA-like"/>
</dbReference>
<gene>
    <name evidence="1" type="ORF">SAMN05421770_104342</name>
</gene>
<name>A0A239K671_9BACT</name>
<dbReference type="AlphaFoldDB" id="A0A239K671"/>
<sequence>MALQTIPTAIDFESRTSRSHGRAGRTYVASAKVTRKEQEELEHAAYKSGKSLSEWARDVLLQEARRSKDDAVFTELVATRMLLVNLIKPLILGEKVSPTWITEAMGMVRREKHKAAQEVMQQYAQGVAKE</sequence>
<evidence type="ECO:0000313" key="2">
    <source>
        <dbReference type="Proteomes" id="UP000198356"/>
    </source>
</evidence>
<dbReference type="OrthoDB" id="118230at2"/>
<organism evidence="1 2">
    <name type="scientific">Granulicella rosea</name>
    <dbReference type="NCBI Taxonomy" id="474952"/>
    <lineage>
        <taxon>Bacteria</taxon>
        <taxon>Pseudomonadati</taxon>
        <taxon>Acidobacteriota</taxon>
        <taxon>Terriglobia</taxon>
        <taxon>Terriglobales</taxon>
        <taxon>Acidobacteriaceae</taxon>
        <taxon>Granulicella</taxon>
    </lineage>
</organism>
<protein>
    <submittedName>
        <fullName evidence="1">Uncharacterized protein</fullName>
    </submittedName>
</protein>
<dbReference type="Pfam" id="PF21983">
    <property type="entry name" value="NikA-like"/>
    <property type="match status" value="1"/>
</dbReference>